<evidence type="ECO:0000313" key="1">
    <source>
        <dbReference type="EMBL" id="XCD06736.1"/>
    </source>
</evidence>
<proteinExistence type="predicted"/>
<sequence length="42" mass="4877">MNEIIKQLLDYQHQIEKELEDENTTNIEIRAIEEGNDSSAVC</sequence>
<accession>A0AAU8B625</accession>
<dbReference type="EMBL" id="PP511706">
    <property type="protein sequence ID" value="XCD06736.1"/>
    <property type="molecule type" value="Genomic_DNA"/>
</dbReference>
<protein>
    <submittedName>
        <fullName evidence="1">Uncharacterized protein</fullName>
    </submittedName>
</protein>
<reference evidence="1" key="1">
    <citation type="submission" date="2024-03" db="EMBL/GenBank/DDBJ databases">
        <title>Diverse circular DNA viruses in blood, oral, and fecal samples of captive lemurs.</title>
        <authorList>
            <person name="Paietta E.N."/>
            <person name="Kraberger S."/>
            <person name="Lund M.C."/>
            <person name="Custer J.M."/>
            <person name="Vargas K.M."/>
            <person name="Ehmke E.E."/>
            <person name="Yoder A.D."/>
            <person name="Varsani A."/>
        </authorList>
    </citation>
    <scope>NUCLEOTIDE SEQUENCE</scope>
    <source>
        <strain evidence="1">Duke_26_2</strain>
    </source>
</reference>
<organism evidence="1">
    <name type="scientific">Dulem virus 30</name>
    <dbReference type="NCBI Taxonomy" id="3145748"/>
    <lineage>
        <taxon>Viruses</taxon>
        <taxon>Duplodnaviria</taxon>
        <taxon>Heunggongvirae</taxon>
        <taxon>Uroviricota</taxon>
        <taxon>Caudoviricetes</taxon>
    </lineage>
</organism>
<name>A0AAU8B625_9CAUD</name>